<feature type="transmembrane region" description="Helical" evidence="6">
    <location>
        <begin position="108"/>
        <end position="130"/>
    </location>
</feature>
<keyword evidence="9" id="KW-1185">Reference proteome</keyword>
<evidence type="ECO:0000256" key="5">
    <source>
        <dbReference type="SAM" id="MobiDB-lite"/>
    </source>
</evidence>
<accession>A0AA88XFQ1</accession>
<evidence type="ECO:0000256" key="4">
    <source>
        <dbReference type="ARBA" id="ARBA00023136"/>
    </source>
</evidence>
<dbReference type="GO" id="GO:0016020">
    <property type="term" value="C:membrane"/>
    <property type="evidence" value="ECO:0007669"/>
    <property type="project" value="UniProtKB-SubCell"/>
</dbReference>
<protein>
    <recommendedName>
        <fullName evidence="7">PIG-P domain-containing protein</fullName>
    </recommendedName>
</protein>
<feature type="non-terminal residue" evidence="8">
    <location>
        <position position="222"/>
    </location>
</feature>
<reference evidence="8" key="1">
    <citation type="submission" date="2022-12" db="EMBL/GenBank/DDBJ databases">
        <title>Draft genome assemblies for two species of Escallonia (Escalloniales).</title>
        <authorList>
            <person name="Chanderbali A."/>
            <person name="Dervinis C."/>
            <person name="Anghel I."/>
            <person name="Soltis D."/>
            <person name="Soltis P."/>
            <person name="Zapata F."/>
        </authorList>
    </citation>
    <scope>NUCLEOTIDE SEQUENCE</scope>
    <source>
        <strain evidence="8">UCBG64.0493</strain>
        <tissue evidence="8">Leaf</tissue>
    </source>
</reference>
<evidence type="ECO:0000313" key="8">
    <source>
        <dbReference type="EMBL" id="KAK3037790.1"/>
    </source>
</evidence>
<evidence type="ECO:0000313" key="9">
    <source>
        <dbReference type="Proteomes" id="UP001188597"/>
    </source>
</evidence>
<evidence type="ECO:0000256" key="3">
    <source>
        <dbReference type="ARBA" id="ARBA00022989"/>
    </source>
</evidence>
<dbReference type="InterPro" id="IPR013717">
    <property type="entry name" value="PIG-P"/>
</dbReference>
<gene>
    <name evidence="8" type="ORF">RJ639_030709</name>
</gene>
<dbReference type="PANTHER" id="PTHR47681:SF3">
    <property type="entry name" value="PHOSPHATIDYLINOSITOL N-ACETYLGLUCOSAMINYLTRANSFERASE SUBUNIT P-RELATED"/>
    <property type="match status" value="1"/>
</dbReference>
<dbReference type="Proteomes" id="UP001188597">
    <property type="component" value="Unassembled WGS sequence"/>
</dbReference>
<evidence type="ECO:0000256" key="1">
    <source>
        <dbReference type="ARBA" id="ARBA00004141"/>
    </source>
</evidence>
<keyword evidence="4 6" id="KW-0472">Membrane</keyword>
<dbReference type="Pfam" id="PF08510">
    <property type="entry name" value="PIG-P"/>
    <property type="match status" value="1"/>
</dbReference>
<evidence type="ECO:0000256" key="6">
    <source>
        <dbReference type="SAM" id="Phobius"/>
    </source>
</evidence>
<feature type="transmembrane region" description="Helical" evidence="6">
    <location>
        <begin position="150"/>
        <end position="170"/>
    </location>
</feature>
<comment type="subcellular location">
    <subcellularLocation>
        <location evidence="1">Membrane</location>
        <topology evidence="1">Multi-pass membrane protein</topology>
    </subcellularLocation>
</comment>
<evidence type="ECO:0000259" key="7">
    <source>
        <dbReference type="Pfam" id="PF08510"/>
    </source>
</evidence>
<dbReference type="AlphaFoldDB" id="A0AA88XFQ1"/>
<evidence type="ECO:0000256" key="2">
    <source>
        <dbReference type="ARBA" id="ARBA00022692"/>
    </source>
</evidence>
<keyword evidence="2 6" id="KW-0812">Transmembrane</keyword>
<organism evidence="8 9">
    <name type="scientific">Escallonia herrerae</name>
    <dbReference type="NCBI Taxonomy" id="1293975"/>
    <lineage>
        <taxon>Eukaryota</taxon>
        <taxon>Viridiplantae</taxon>
        <taxon>Streptophyta</taxon>
        <taxon>Embryophyta</taxon>
        <taxon>Tracheophyta</taxon>
        <taxon>Spermatophyta</taxon>
        <taxon>Magnoliopsida</taxon>
        <taxon>eudicotyledons</taxon>
        <taxon>Gunneridae</taxon>
        <taxon>Pentapetalae</taxon>
        <taxon>asterids</taxon>
        <taxon>campanulids</taxon>
        <taxon>Escalloniales</taxon>
        <taxon>Escalloniaceae</taxon>
        <taxon>Escallonia</taxon>
    </lineage>
</organism>
<feature type="region of interest" description="Disordered" evidence="5">
    <location>
        <begin position="81"/>
        <end position="101"/>
    </location>
</feature>
<comment type="caution">
    <text evidence="8">The sequence shown here is derived from an EMBL/GenBank/DDBJ whole genome shotgun (WGS) entry which is preliminary data.</text>
</comment>
<dbReference type="PANTHER" id="PTHR47681">
    <property type="entry name" value="PHOSPHATIDYLINOSITOL N-ACETYLGLUCOSAMINYLTRANSFERASE SUBUNIT P-RELATED"/>
    <property type="match status" value="1"/>
</dbReference>
<name>A0AA88XFQ1_9ASTE</name>
<feature type="domain" description="PIG-P" evidence="7">
    <location>
        <begin position="106"/>
        <end position="221"/>
    </location>
</feature>
<feature type="compositionally biased region" description="Basic and acidic residues" evidence="5">
    <location>
        <begin position="88"/>
        <end position="101"/>
    </location>
</feature>
<dbReference type="EMBL" id="JAVXUP010000114">
    <property type="protein sequence ID" value="KAK3037790.1"/>
    <property type="molecule type" value="Genomic_DNA"/>
</dbReference>
<proteinExistence type="predicted"/>
<sequence length="222" mass="24954">MAGKRKNEKMKFGYGEFLDLKVLNLALEAKRERNALSKEVTKIKARFLCRKPGMLKDKAAEDPRSVSSPRRVLSFSKNRRATVSFPDSDEKASKFPPSRDHGPNPSEVYGFVGAISTVVVTVMFLVWAYFPDHWLHSIGIFYYPSRYWALAVPACAMVTVVMAVVFYIGLNFMATPPPTSFNTIFDEFTREPLSFAPSVGEDEQAIEPISDIGISQINELML</sequence>
<keyword evidence="3 6" id="KW-1133">Transmembrane helix</keyword>